<feature type="transmembrane region" description="Helical" evidence="7">
    <location>
        <begin position="111"/>
        <end position="130"/>
    </location>
</feature>
<sequence>MKAFISRRVSQNLDIFFRISERKSTVSREMLAGMTTFAAMSYIVVVNPMVLAAAGMNRQGVLLATVLSAVIGTLAMALWANLPVALAPGMGSNIVFAQVVVLQMHLRWQTALAMVFLNAVVFLILSLTRWREKIVAAFPESIKLGMQCSIGIFIAFLGLKNAGLIIADPGSLLAFAKLSNAGALLALVGVLLTAVLLVRKTPGGFLISIAVLTVAGLFLKDASGHAITQPPQQWFSLPQVHPEMLFAFDFREFFSKFFVLLPVTVYFLVSEFFSATATLIGVARRAGLSTPSEAMPNAKAAFASDALASAAGAALGTSTVTAFVESVAGVEAGARTGLSGVIVAALFALTLLISPLLSVIPPQAVAPALVLVGALMMEDIRQIDRNRAEEVLPPLLMIIFTVCTMDLMAGLAVGCFSYTLLAISLKQWKKVTTMLLTLDGVFVLYLVLRNKIG</sequence>
<feature type="transmembrane region" description="Helical" evidence="7">
    <location>
        <begin position="336"/>
        <end position="353"/>
    </location>
</feature>
<feature type="transmembrane region" description="Helical" evidence="7">
    <location>
        <begin position="178"/>
        <end position="197"/>
    </location>
</feature>
<dbReference type="Pfam" id="PF00860">
    <property type="entry name" value="Xan_ur_permease"/>
    <property type="match status" value="1"/>
</dbReference>
<evidence type="ECO:0000313" key="9">
    <source>
        <dbReference type="Proteomes" id="UP000589520"/>
    </source>
</evidence>
<organism evidence="8 9">
    <name type="scientific">Granulicella arctica</name>
    <dbReference type="NCBI Taxonomy" id="940613"/>
    <lineage>
        <taxon>Bacteria</taxon>
        <taxon>Pseudomonadati</taxon>
        <taxon>Acidobacteriota</taxon>
        <taxon>Terriglobia</taxon>
        <taxon>Terriglobales</taxon>
        <taxon>Acidobacteriaceae</taxon>
        <taxon>Granulicella</taxon>
    </lineage>
</organism>
<dbReference type="GO" id="GO:0005345">
    <property type="term" value="F:purine nucleobase transmembrane transporter activity"/>
    <property type="evidence" value="ECO:0007669"/>
    <property type="project" value="TreeGrafter"/>
</dbReference>
<reference evidence="8 9" key="1">
    <citation type="submission" date="2020-07" db="EMBL/GenBank/DDBJ databases">
        <title>Genomic Encyclopedia of Type Strains, Phase IV (KMG-V): Genome sequencing to study the core and pangenomes of soil and plant-associated prokaryotes.</title>
        <authorList>
            <person name="Whitman W."/>
        </authorList>
    </citation>
    <scope>NUCLEOTIDE SEQUENCE [LARGE SCALE GENOMIC DNA]</scope>
    <source>
        <strain evidence="8 9">X4EP2</strain>
    </source>
</reference>
<dbReference type="PANTHER" id="PTHR43337:SF1">
    <property type="entry name" value="XANTHINE_URACIL PERMEASE C887.17-RELATED"/>
    <property type="match status" value="1"/>
</dbReference>
<feature type="transmembrane region" description="Helical" evidence="7">
    <location>
        <begin position="61"/>
        <end position="79"/>
    </location>
</feature>
<evidence type="ECO:0000256" key="2">
    <source>
        <dbReference type="ARBA" id="ARBA00005697"/>
    </source>
</evidence>
<feature type="transmembrane region" description="Helical" evidence="7">
    <location>
        <begin position="431"/>
        <end position="448"/>
    </location>
</feature>
<accession>A0A7Y9TH81</accession>
<feature type="transmembrane region" description="Helical" evidence="7">
    <location>
        <begin position="257"/>
        <end position="280"/>
    </location>
</feature>
<evidence type="ECO:0000256" key="1">
    <source>
        <dbReference type="ARBA" id="ARBA00004127"/>
    </source>
</evidence>
<keyword evidence="6 7" id="KW-0472">Membrane</keyword>
<dbReference type="AlphaFoldDB" id="A0A7Y9TH81"/>
<evidence type="ECO:0000313" key="8">
    <source>
        <dbReference type="EMBL" id="NYF80771.1"/>
    </source>
</evidence>
<keyword evidence="4 7" id="KW-0812">Transmembrane</keyword>
<comment type="subcellular location">
    <subcellularLocation>
        <location evidence="1">Endomembrane system</location>
        <topology evidence="1">Multi-pass membrane protein</topology>
    </subcellularLocation>
</comment>
<dbReference type="PANTHER" id="PTHR43337">
    <property type="entry name" value="XANTHINE/URACIL PERMEASE C887.17-RELATED"/>
    <property type="match status" value="1"/>
</dbReference>
<name>A0A7Y9TH81_9BACT</name>
<feature type="transmembrane region" description="Helical" evidence="7">
    <location>
        <begin position="142"/>
        <end position="166"/>
    </location>
</feature>
<dbReference type="GO" id="GO:0012505">
    <property type="term" value="C:endomembrane system"/>
    <property type="evidence" value="ECO:0007669"/>
    <property type="project" value="UniProtKB-SubCell"/>
</dbReference>
<proteinExistence type="inferred from homology"/>
<dbReference type="InterPro" id="IPR045018">
    <property type="entry name" value="Azg-like"/>
</dbReference>
<gene>
    <name evidence="8" type="ORF">HDF17_003091</name>
</gene>
<keyword evidence="3" id="KW-0813">Transport</keyword>
<protein>
    <submittedName>
        <fullName evidence="8">AGZA family xanthine/uracil permease-like MFS transporter</fullName>
    </submittedName>
</protein>
<dbReference type="InterPro" id="IPR006043">
    <property type="entry name" value="NCS2"/>
</dbReference>
<feature type="transmembrane region" description="Helical" evidence="7">
    <location>
        <begin position="30"/>
        <end position="54"/>
    </location>
</feature>
<evidence type="ECO:0000256" key="4">
    <source>
        <dbReference type="ARBA" id="ARBA00022692"/>
    </source>
</evidence>
<comment type="caution">
    <text evidence="8">The sequence shown here is derived from an EMBL/GenBank/DDBJ whole genome shotgun (WGS) entry which is preliminary data.</text>
</comment>
<dbReference type="GO" id="GO:0005886">
    <property type="term" value="C:plasma membrane"/>
    <property type="evidence" value="ECO:0007669"/>
    <property type="project" value="TreeGrafter"/>
</dbReference>
<feature type="transmembrane region" description="Helical" evidence="7">
    <location>
        <begin position="398"/>
        <end position="425"/>
    </location>
</feature>
<evidence type="ECO:0000256" key="3">
    <source>
        <dbReference type="ARBA" id="ARBA00022448"/>
    </source>
</evidence>
<evidence type="ECO:0000256" key="6">
    <source>
        <dbReference type="ARBA" id="ARBA00023136"/>
    </source>
</evidence>
<dbReference type="Proteomes" id="UP000589520">
    <property type="component" value="Unassembled WGS sequence"/>
</dbReference>
<comment type="similarity">
    <text evidence="2">Belongs to the nucleobase:cation symporter-2 (NCS2) (TC 2.A.40) family. Azg-like subfamily.</text>
</comment>
<dbReference type="RefSeq" id="WP_179492410.1">
    <property type="nucleotide sequence ID" value="NZ_JACCCW010000002.1"/>
</dbReference>
<feature type="transmembrane region" description="Helical" evidence="7">
    <location>
        <begin position="300"/>
        <end position="324"/>
    </location>
</feature>
<keyword evidence="5 7" id="KW-1133">Transmembrane helix</keyword>
<evidence type="ECO:0000256" key="5">
    <source>
        <dbReference type="ARBA" id="ARBA00022989"/>
    </source>
</evidence>
<keyword evidence="9" id="KW-1185">Reference proteome</keyword>
<evidence type="ECO:0000256" key="7">
    <source>
        <dbReference type="SAM" id="Phobius"/>
    </source>
</evidence>
<dbReference type="EMBL" id="JACCCW010000002">
    <property type="protein sequence ID" value="NYF80771.1"/>
    <property type="molecule type" value="Genomic_DNA"/>
</dbReference>
<feature type="transmembrane region" description="Helical" evidence="7">
    <location>
        <begin position="203"/>
        <end position="219"/>
    </location>
</feature>